<keyword evidence="7" id="KW-0675">Receptor</keyword>
<evidence type="ECO:0000256" key="5">
    <source>
        <dbReference type="SAM" id="Phobius"/>
    </source>
</evidence>
<dbReference type="InterPro" id="IPR000832">
    <property type="entry name" value="GPCR_2_secretin-like"/>
</dbReference>
<evidence type="ECO:0000313" key="8">
    <source>
        <dbReference type="Proteomes" id="UP000887013"/>
    </source>
</evidence>
<dbReference type="PROSITE" id="PS50261">
    <property type="entry name" value="G_PROTEIN_RECEP_F2_4"/>
    <property type="match status" value="1"/>
</dbReference>
<evidence type="ECO:0000256" key="1">
    <source>
        <dbReference type="ARBA" id="ARBA00004141"/>
    </source>
</evidence>
<keyword evidence="8" id="KW-1185">Reference proteome</keyword>
<dbReference type="PANTHER" id="PTHR45902:SF4">
    <property type="entry name" value="G-PROTEIN COUPLED RECEPTORS FAMILY 2 PROFILE 2 DOMAIN-CONTAINING PROTEIN"/>
    <property type="match status" value="1"/>
</dbReference>
<comment type="subcellular location">
    <subcellularLocation>
        <location evidence="1">Membrane</location>
        <topology evidence="1">Multi-pass membrane protein</topology>
    </subcellularLocation>
</comment>
<accession>A0A8X6P6J0</accession>
<name>A0A8X6P6J0_NEPPI</name>
<dbReference type="EMBL" id="BMAW01016386">
    <property type="protein sequence ID" value="GFT48805.1"/>
    <property type="molecule type" value="Genomic_DNA"/>
</dbReference>
<comment type="caution">
    <text evidence="7">The sequence shown here is derived from an EMBL/GenBank/DDBJ whole genome shotgun (WGS) entry which is preliminary data.</text>
</comment>
<feature type="transmembrane region" description="Helical" evidence="5">
    <location>
        <begin position="175"/>
        <end position="196"/>
    </location>
</feature>
<keyword evidence="4 5" id="KW-0472">Membrane</keyword>
<feature type="domain" description="G-protein coupled receptors family 2 profile 2" evidence="6">
    <location>
        <begin position="64"/>
        <end position="321"/>
    </location>
</feature>
<feature type="transmembrane region" description="Helical" evidence="5">
    <location>
        <begin position="97"/>
        <end position="117"/>
    </location>
</feature>
<proteinExistence type="predicted"/>
<dbReference type="GO" id="GO:0016020">
    <property type="term" value="C:membrane"/>
    <property type="evidence" value="ECO:0007669"/>
    <property type="project" value="UniProtKB-SubCell"/>
</dbReference>
<dbReference type="InterPro" id="IPR017981">
    <property type="entry name" value="GPCR_2-like_7TM"/>
</dbReference>
<evidence type="ECO:0000256" key="4">
    <source>
        <dbReference type="ARBA" id="ARBA00023136"/>
    </source>
</evidence>
<dbReference type="PANTHER" id="PTHR45902">
    <property type="entry name" value="LATROPHILIN RECEPTOR-LIKE PROTEIN A"/>
    <property type="match status" value="1"/>
</dbReference>
<feature type="transmembrane region" description="Helical" evidence="5">
    <location>
        <begin position="228"/>
        <end position="250"/>
    </location>
</feature>
<protein>
    <submittedName>
        <fullName evidence="7">G-protein coupled receptor Mth2</fullName>
    </submittedName>
</protein>
<feature type="transmembrane region" description="Helical" evidence="5">
    <location>
        <begin position="123"/>
        <end position="154"/>
    </location>
</feature>
<evidence type="ECO:0000256" key="3">
    <source>
        <dbReference type="ARBA" id="ARBA00022989"/>
    </source>
</evidence>
<evidence type="ECO:0000313" key="7">
    <source>
        <dbReference type="EMBL" id="GFT48805.1"/>
    </source>
</evidence>
<dbReference type="AlphaFoldDB" id="A0A8X6P6J0"/>
<feature type="transmembrane region" description="Helical" evidence="5">
    <location>
        <begin position="69"/>
        <end position="90"/>
    </location>
</feature>
<evidence type="ECO:0000256" key="2">
    <source>
        <dbReference type="ARBA" id="ARBA00022692"/>
    </source>
</evidence>
<organism evidence="7 8">
    <name type="scientific">Nephila pilipes</name>
    <name type="common">Giant wood spider</name>
    <name type="synonym">Nephila maculata</name>
    <dbReference type="NCBI Taxonomy" id="299642"/>
    <lineage>
        <taxon>Eukaryota</taxon>
        <taxon>Metazoa</taxon>
        <taxon>Ecdysozoa</taxon>
        <taxon>Arthropoda</taxon>
        <taxon>Chelicerata</taxon>
        <taxon>Arachnida</taxon>
        <taxon>Araneae</taxon>
        <taxon>Araneomorphae</taxon>
        <taxon>Entelegynae</taxon>
        <taxon>Araneoidea</taxon>
        <taxon>Nephilidae</taxon>
        <taxon>Nephila</taxon>
    </lineage>
</organism>
<dbReference type="Pfam" id="PF00002">
    <property type="entry name" value="7tm_2"/>
    <property type="match status" value="1"/>
</dbReference>
<dbReference type="GO" id="GO:0007166">
    <property type="term" value="P:cell surface receptor signaling pathway"/>
    <property type="evidence" value="ECO:0007669"/>
    <property type="project" value="InterPro"/>
</dbReference>
<evidence type="ECO:0000259" key="6">
    <source>
        <dbReference type="PROSITE" id="PS50261"/>
    </source>
</evidence>
<dbReference type="Gene3D" id="1.20.1070.10">
    <property type="entry name" value="Rhodopsin 7-helix transmembrane proteins"/>
    <property type="match status" value="1"/>
</dbReference>
<sequence length="347" mass="39367">MYGVHEFKVFCNDLALVYNDLMEPGTFELREGKLLTCTNSSNNDDFNSIDYSGILLYSKHHNVGKTKTMVGASISIIALSCHLLTFCLVPTLRNFPGYNLVSLCLALLLGYSLFLIIQIPEVLGVFCIICGVLQLYFLLTVYFCMNVMAFDVWRTFKMATTKLIICSHNKKRNHFIIYSIYSWGMPLIITVLSVVIDNTEGAPSWIKPNFGRWDICCITNSIAINVFYTVPAVTLLLANVVFCFMSAFIIRNNTMMNVSDQQKQTARLNFILYVRLVLMMGVTWLIGTIANVCKERILWIILDLVNSLQGLFIFLLFTCSRKVFKHVGEKISIRSSKSSSSDNIVYI</sequence>
<gene>
    <name evidence="7" type="primary">mth2</name>
    <name evidence="7" type="ORF">NPIL_359531</name>
</gene>
<dbReference type="CDD" id="cd15039">
    <property type="entry name" value="7tmB3_Methuselah-like"/>
    <property type="match status" value="1"/>
</dbReference>
<dbReference type="OrthoDB" id="6425212at2759"/>
<reference evidence="7" key="1">
    <citation type="submission" date="2020-08" db="EMBL/GenBank/DDBJ databases">
        <title>Multicomponent nature underlies the extraordinary mechanical properties of spider dragline silk.</title>
        <authorList>
            <person name="Kono N."/>
            <person name="Nakamura H."/>
            <person name="Mori M."/>
            <person name="Yoshida Y."/>
            <person name="Ohtoshi R."/>
            <person name="Malay A.D."/>
            <person name="Moran D.A.P."/>
            <person name="Tomita M."/>
            <person name="Numata K."/>
            <person name="Arakawa K."/>
        </authorList>
    </citation>
    <scope>NUCLEOTIDE SEQUENCE</scope>
</reference>
<keyword evidence="2 5" id="KW-0812">Transmembrane</keyword>
<feature type="transmembrane region" description="Helical" evidence="5">
    <location>
        <begin position="270"/>
        <end position="290"/>
    </location>
</feature>
<dbReference type="Proteomes" id="UP000887013">
    <property type="component" value="Unassembled WGS sequence"/>
</dbReference>
<dbReference type="InterPro" id="IPR053231">
    <property type="entry name" value="GPCR_LN-TM7"/>
</dbReference>
<feature type="transmembrane region" description="Helical" evidence="5">
    <location>
        <begin position="296"/>
        <end position="317"/>
    </location>
</feature>
<dbReference type="GO" id="GO:0004930">
    <property type="term" value="F:G protein-coupled receptor activity"/>
    <property type="evidence" value="ECO:0007669"/>
    <property type="project" value="InterPro"/>
</dbReference>
<keyword evidence="3 5" id="KW-1133">Transmembrane helix</keyword>